<gene>
    <name evidence="1" type="ORF">SAMN06265338_101324</name>
</gene>
<dbReference type="EMBL" id="FYDG01000001">
    <property type="protein sequence ID" value="SNB53233.1"/>
    <property type="molecule type" value="Genomic_DNA"/>
</dbReference>
<proteinExistence type="predicted"/>
<evidence type="ECO:0000313" key="2">
    <source>
        <dbReference type="Proteomes" id="UP000198418"/>
    </source>
</evidence>
<sequence length="193" mass="21246">METTTLASFRFPRRLTETAKPDFAPQELVDHLKIDPSYFHQSFRRKFKPKPAEAEPGDIVNGAPARARALDVASASRSGPDLLETMAALADFHKLVVREDVESFAAIEPDFTRWREFPGAYVLWTARIVAAAPTGEGEAARLRVVRQMVSDERAAAAVAESLALFPQVAVEGDDMIVAYLGARTRRPAHADGR</sequence>
<evidence type="ECO:0000313" key="1">
    <source>
        <dbReference type="EMBL" id="SNB53233.1"/>
    </source>
</evidence>
<dbReference type="OrthoDB" id="9921313at2"/>
<accession>A0A212Q1U1</accession>
<dbReference type="AlphaFoldDB" id="A0A212Q1U1"/>
<dbReference type="RefSeq" id="WP_088518815.1">
    <property type="nucleotide sequence ID" value="NZ_FYDG01000001.1"/>
</dbReference>
<dbReference type="Proteomes" id="UP000198418">
    <property type="component" value="Unassembled WGS sequence"/>
</dbReference>
<keyword evidence="2" id="KW-1185">Reference proteome</keyword>
<protein>
    <submittedName>
        <fullName evidence="1">Uncharacterized protein</fullName>
    </submittedName>
</protein>
<reference evidence="2" key="1">
    <citation type="submission" date="2017-06" db="EMBL/GenBank/DDBJ databases">
        <authorList>
            <person name="Varghese N."/>
            <person name="Submissions S."/>
        </authorList>
    </citation>
    <scope>NUCLEOTIDE SEQUENCE [LARGE SCALE GENOMIC DNA]</scope>
    <source>
        <strain evidence="2">DSM 137</strain>
    </source>
</reference>
<organism evidence="1 2">
    <name type="scientific">Rhodoblastus acidophilus</name>
    <name type="common">Rhodopseudomonas acidophila</name>
    <dbReference type="NCBI Taxonomy" id="1074"/>
    <lineage>
        <taxon>Bacteria</taxon>
        <taxon>Pseudomonadati</taxon>
        <taxon>Pseudomonadota</taxon>
        <taxon>Alphaproteobacteria</taxon>
        <taxon>Hyphomicrobiales</taxon>
        <taxon>Rhodoblastaceae</taxon>
        <taxon>Rhodoblastus</taxon>
    </lineage>
</organism>
<name>A0A212Q1U1_RHOAC</name>